<dbReference type="PRINTS" id="PR00455">
    <property type="entry name" value="HTHTETR"/>
</dbReference>
<dbReference type="STRING" id="1042163.BRLA_c042140"/>
<dbReference type="GO" id="GO:0003700">
    <property type="term" value="F:DNA-binding transcription factor activity"/>
    <property type="evidence" value="ECO:0007669"/>
    <property type="project" value="TreeGrafter"/>
</dbReference>
<dbReference type="KEGG" id="blr:BRLA_c042140"/>
<gene>
    <name evidence="4" type="primary">bm3R1_2</name>
    <name evidence="4" type="ORF">BRLA_c042140</name>
</gene>
<feature type="domain" description="HTH tetR-type" evidence="3">
    <location>
        <begin position="3"/>
        <end position="63"/>
    </location>
</feature>
<dbReference type="PANTHER" id="PTHR30055">
    <property type="entry name" value="HTH-TYPE TRANSCRIPTIONAL REGULATOR RUTR"/>
    <property type="match status" value="1"/>
</dbReference>
<evidence type="ECO:0000313" key="5">
    <source>
        <dbReference type="Proteomes" id="UP000005850"/>
    </source>
</evidence>
<keyword evidence="5" id="KW-1185">Reference proteome</keyword>
<dbReference type="PROSITE" id="PS01081">
    <property type="entry name" value="HTH_TETR_1"/>
    <property type="match status" value="1"/>
</dbReference>
<dbReference type="Pfam" id="PF00440">
    <property type="entry name" value="TetR_N"/>
    <property type="match status" value="1"/>
</dbReference>
<dbReference type="InterPro" id="IPR032551">
    <property type="entry name" value="BscR_C"/>
</dbReference>
<dbReference type="EMBL" id="CP007806">
    <property type="protein sequence ID" value="AIG28489.1"/>
    <property type="molecule type" value="Genomic_DNA"/>
</dbReference>
<dbReference type="InterPro" id="IPR050109">
    <property type="entry name" value="HTH-type_TetR-like_transc_reg"/>
</dbReference>
<dbReference type="eggNOG" id="COG1309">
    <property type="taxonomic scope" value="Bacteria"/>
</dbReference>
<accession>A0A075R9D1</accession>
<protein>
    <submittedName>
        <fullName evidence="4">HTH-type transcriptional repressor Bm3R1</fullName>
    </submittedName>
</protein>
<dbReference type="RefSeq" id="WP_003334495.1">
    <property type="nucleotide sequence ID" value="NZ_CP007806.1"/>
</dbReference>
<dbReference type="InterPro" id="IPR009057">
    <property type="entry name" value="Homeodomain-like_sf"/>
</dbReference>
<evidence type="ECO:0000259" key="3">
    <source>
        <dbReference type="PROSITE" id="PS50977"/>
    </source>
</evidence>
<dbReference type="Gene3D" id="1.10.357.10">
    <property type="entry name" value="Tetracycline Repressor, domain 2"/>
    <property type="match status" value="1"/>
</dbReference>
<dbReference type="Proteomes" id="UP000005850">
    <property type="component" value="Chromosome"/>
</dbReference>
<evidence type="ECO:0000313" key="4">
    <source>
        <dbReference type="EMBL" id="AIG28489.1"/>
    </source>
</evidence>
<evidence type="ECO:0000256" key="2">
    <source>
        <dbReference type="PROSITE-ProRule" id="PRU00335"/>
    </source>
</evidence>
<dbReference type="HOGENOM" id="CLU_069356_12_9_9"/>
<dbReference type="InterPro" id="IPR023772">
    <property type="entry name" value="DNA-bd_HTH_TetR-type_CS"/>
</dbReference>
<dbReference type="InterPro" id="IPR001647">
    <property type="entry name" value="HTH_TetR"/>
</dbReference>
<sequence>MSESKRDLIMKAALILFEERGFDGTTVPMIVEKAGVGAGTLYRYFENKESLVNTLFQECVMDLLETVKKGYPHSSEDVYEQFQHISNQVISYLLNNMYALLFLDSHANRHYLDEASRQSYNMLRDFFIDFIHQGQQKNIIRPLPAEALLTIVDGAFIALNKAIRFCEIKNPSELIAGVQEACWDAVRIH</sequence>
<dbReference type="PROSITE" id="PS50977">
    <property type="entry name" value="HTH_TETR_2"/>
    <property type="match status" value="1"/>
</dbReference>
<dbReference type="AlphaFoldDB" id="A0A075R9D1"/>
<name>A0A075R9D1_BRELA</name>
<reference evidence="4" key="1">
    <citation type="journal article" date="2011" name="J. Bacteriol.">
        <title>Genome sequence of Brevibacillus laterosporus LMG 15441, a pathogen of invertebrates.</title>
        <authorList>
            <person name="Djukic M."/>
            <person name="Poehlein A."/>
            <person name="Thurmer A."/>
            <person name="Daniel R."/>
        </authorList>
    </citation>
    <scope>NUCLEOTIDE SEQUENCE [LARGE SCALE GENOMIC DNA]</scope>
    <source>
        <strain evidence="4">LMG 15441</strain>
    </source>
</reference>
<dbReference type="Pfam" id="PF16295">
    <property type="entry name" value="TetR_C_10"/>
    <property type="match status" value="1"/>
</dbReference>
<dbReference type="GO" id="GO:0000976">
    <property type="term" value="F:transcription cis-regulatory region binding"/>
    <property type="evidence" value="ECO:0007669"/>
    <property type="project" value="TreeGrafter"/>
</dbReference>
<feature type="DNA-binding region" description="H-T-H motif" evidence="2">
    <location>
        <begin position="26"/>
        <end position="45"/>
    </location>
</feature>
<evidence type="ECO:0000256" key="1">
    <source>
        <dbReference type="ARBA" id="ARBA00023125"/>
    </source>
</evidence>
<keyword evidence="1 2" id="KW-0238">DNA-binding</keyword>
<dbReference type="PANTHER" id="PTHR30055:SF207">
    <property type="entry name" value="HTH-TYPE TRANSCRIPTIONAL REPRESSOR FATR"/>
    <property type="match status" value="1"/>
</dbReference>
<proteinExistence type="predicted"/>
<organism evidence="4 5">
    <name type="scientific">Brevibacillus laterosporus LMG 15441</name>
    <dbReference type="NCBI Taxonomy" id="1042163"/>
    <lineage>
        <taxon>Bacteria</taxon>
        <taxon>Bacillati</taxon>
        <taxon>Bacillota</taxon>
        <taxon>Bacilli</taxon>
        <taxon>Bacillales</taxon>
        <taxon>Paenibacillaceae</taxon>
        <taxon>Brevibacillus</taxon>
    </lineage>
</organism>
<dbReference type="SUPFAM" id="SSF46689">
    <property type="entry name" value="Homeodomain-like"/>
    <property type="match status" value="1"/>
</dbReference>